<evidence type="ECO:0000256" key="3">
    <source>
        <dbReference type="PROSITE-ProRule" id="PRU01282"/>
    </source>
</evidence>
<reference evidence="4 5" key="2">
    <citation type="submission" date="2024-02" db="EMBL/GenBank/DDBJ databases">
        <title>The Genome Sequence of Enterococcus sp. DIV0159.</title>
        <authorList>
            <person name="Earl A."/>
            <person name="Manson A."/>
            <person name="Gilmore M."/>
            <person name="Sanders J."/>
            <person name="Shea T."/>
            <person name="Howe W."/>
            <person name="Livny J."/>
            <person name="Cuomo C."/>
            <person name="Neafsey D."/>
            <person name="Birren B."/>
        </authorList>
    </citation>
    <scope>NUCLEOTIDE SEQUENCE [LARGE SCALE GENOMIC DNA]</scope>
    <source>
        <strain evidence="4 5">665A</strain>
    </source>
</reference>
<evidence type="ECO:0000256" key="2">
    <source>
        <dbReference type="ARBA" id="ARBA00023284"/>
    </source>
</evidence>
<evidence type="ECO:0000313" key="5">
    <source>
        <dbReference type="Proteomes" id="UP000664357"/>
    </source>
</evidence>
<evidence type="ECO:0000313" key="4">
    <source>
        <dbReference type="EMBL" id="MEO1771543.1"/>
    </source>
</evidence>
<dbReference type="InterPro" id="IPR006660">
    <property type="entry name" value="Arsenate_reductase-like"/>
</dbReference>
<reference evidence="4 5" key="1">
    <citation type="submission" date="2021-03" db="EMBL/GenBank/DDBJ databases">
        <authorList>
            <person name="Gilmore M.S."/>
            <person name="Schwartzman J."/>
            <person name="Van Tyne D."/>
            <person name="Martin M."/>
            <person name="Earl A.M."/>
            <person name="Manson A.L."/>
            <person name="Straub T."/>
            <person name="Salamzade R."/>
            <person name="Saavedra J."/>
            <person name="Lebreton F."/>
            <person name="Prichula J."/>
            <person name="Schaufler K."/>
            <person name="Gaca A."/>
            <person name="Sgardioli B."/>
            <person name="Wagenaar J."/>
            <person name="Strong T."/>
        </authorList>
    </citation>
    <scope>NUCLEOTIDE SEQUENCE [LARGE SCALE GENOMIC DNA]</scope>
    <source>
        <strain evidence="4 5">665A</strain>
    </source>
</reference>
<dbReference type="Gene3D" id="3.40.30.10">
    <property type="entry name" value="Glutaredoxin"/>
    <property type="match status" value="1"/>
</dbReference>
<comment type="similarity">
    <text evidence="3">Belongs to the ArsC family.</text>
</comment>
<evidence type="ECO:0000256" key="1">
    <source>
        <dbReference type="ARBA" id="ARBA00023157"/>
    </source>
</evidence>
<proteinExistence type="inferred from homology"/>
<gene>
    <name evidence="4" type="ORF">JZO67_003524</name>
</gene>
<dbReference type="PROSITE" id="PS51353">
    <property type="entry name" value="ARSC"/>
    <property type="match status" value="1"/>
</dbReference>
<dbReference type="NCBIfam" id="TIGR01617">
    <property type="entry name" value="arsC_related"/>
    <property type="match status" value="1"/>
</dbReference>
<dbReference type="NCBIfam" id="NF002459">
    <property type="entry name" value="PRK01655.1"/>
    <property type="match status" value="1"/>
</dbReference>
<dbReference type="PROSITE" id="PS51354">
    <property type="entry name" value="GLUTAREDOXIN_2"/>
    <property type="match status" value="1"/>
</dbReference>
<protein>
    <submittedName>
        <fullName evidence="4">Regulatory protein spx</fullName>
    </submittedName>
</protein>
<keyword evidence="1" id="KW-1015">Disulfide bond</keyword>
<organism evidence="4 5">
    <name type="scientific">Candidatus Enterococcus ferrettii</name>
    <dbReference type="NCBI Taxonomy" id="2815324"/>
    <lineage>
        <taxon>Bacteria</taxon>
        <taxon>Bacillati</taxon>
        <taxon>Bacillota</taxon>
        <taxon>Bacilli</taxon>
        <taxon>Lactobacillales</taxon>
        <taxon>Enterococcaceae</taxon>
        <taxon>Enterococcus</taxon>
    </lineage>
</organism>
<comment type="caution">
    <text evidence="4">The sequence shown here is derived from an EMBL/GenBank/DDBJ whole genome shotgun (WGS) entry which is preliminary data.</text>
</comment>
<keyword evidence="2" id="KW-0676">Redox-active center</keyword>
<dbReference type="PANTHER" id="PTHR30041:SF7">
    <property type="entry name" value="GLOBAL TRANSCRIPTIONAL REGULATOR SPX"/>
    <property type="match status" value="1"/>
</dbReference>
<keyword evidence="5" id="KW-1185">Reference proteome</keyword>
<dbReference type="PANTHER" id="PTHR30041">
    <property type="entry name" value="ARSENATE REDUCTASE"/>
    <property type="match status" value="1"/>
</dbReference>
<dbReference type="InterPro" id="IPR006504">
    <property type="entry name" value="Tscrpt_reg_Spx/MgsR"/>
</dbReference>
<dbReference type="EMBL" id="JAFREL020000003">
    <property type="protein sequence ID" value="MEO1771543.1"/>
    <property type="molecule type" value="Genomic_DNA"/>
</dbReference>
<dbReference type="Pfam" id="PF03960">
    <property type="entry name" value="ArsC"/>
    <property type="match status" value="1"/>
</dbReference>
<accession>A0ABV0EVG7</accession>
<name>A0ABV0EVG7_9ENTE</name>
<dbReference type="Proteomes" id="UP000664357">
    <property type="component" value="Unassembled WGS sequence"/>
</dbReference>
<dbReference type="SUPFAM" id="SSF52833">
    <property type="entry name" value="Thioredoxin-like"/>
    <property type="match status" value="1"/>
</dbReference>
<dbReference type="CDD" id="cd03032">
    <property type="entry name" value="ArsC_Spx"/>
    <property type="match status" value="1"/>
</dbReference>
<sequence>MVYLQAERGVTDMITLYIASYCDSCKKARSWLLENRIPFEERNIINNPLTSEELKELLSKTENGTEDIISIRSKSYRELNIDFEDLSFNELIKLLEDYPDLLKHPIIFDENKLQLGYNKEGIQQFVPRKVRRATEKVFLTILLNDENLNRDSLDLFKEEKTI</sequence>
<dbReference type="InterPro" id="IPR036249">
    <property type="entry name" value="Thioredoxin-like_sf"/>
</dbReference>